<reference evidence="1 2" key="1">
    <citation type="submission" date="2018-12" db="EMBL/GenBank/DDBJ databases">
        <authorList>
            <person name="Grouzdev D.S."/>
            <person name="Krutkina M.S."/>
        </authorList>
    </citation>
    <scope>NUCLEOTIDE SEQUENCE [LARGE SCALE GENOMIC DNA]</scope>
    <source>
        <strain evidence="1 2">RmlP026</strain>
    </source>
</reference>
<dbReference type="RefSeq" id="WP_129229970.1">
    <property type="nucleotide sequence ID" value="NZ_QYBB01000086.1"/>
</dbReference>
<evidence type="ECO:0000313" key="2">
    <source>
        <dbReference type="Proteomes" id="UP000290759"/>
    </source>
</evidence>
<dbReference type="AlphaFoldDB" id="A0A4Q2TZ00"/>
<proteinExistence type="predicted"/>
<sequence>MGVQQVESPFRLPDYSVASFSALGVDGTGLWSSQQGTYIRITDAAYATVAGFVAPAFRRLPVRR</sequence>
<dbReference type="EMBL" id="QYBB01000086">
    <property type="protein sequence ID" value="RYC28950.1"/>
    <property type="molecule type" value="Genomic_DNA"/>
</dbReference>
<name>A0A4Q2TZ00_9HYPH</name>
<protein>
    <submittedName>
        <fullName evidence="1">Uncharacterized protein</fullName>
    </submittedName>
</protein>
<organism evidence="1 2">
    <name type="scientific">Lichenibacterium minor</name>
    <dbReference type="NCBI Taxonomy" id="2316528"/>
    <lineage>
        <taxon>Bacteria</taxon>
        <taxon>Pseudomonadati</taxon>
        <taxon>Pseudomonadota</taxon>
        <taxon>Alphaproteobacteria</taxon>
        <taxon>Hyphomicrobiales</taxon>
        <taxon>Lichenihabitantaceae</taxon>
        <taxon>Lichenibacterium</taxon>
    </lineage>
</organism>
<evidence type="ECO:0000313" key="1">
    <source>
        <dbReference type="EMBL" id="RYC28950.1"/>
    </source>
</evidence>
<accession>A0A4Q2TZ00</accession>
<dbReference type="Proteomes" id="UP000290759">
    <property type="component" value="Unassembled WGS sequence"/>
</dbReference>
<keyword evidence="2" id="KW-1185">Reference proteome</keyword>
<reference evidence="1 2" key="2">
    <citation type="submission" date="2019-02" db="EMBL/GenBank/DDBJ databases">
        <title>'Lichenibacterium ramalinii' gen. nov. sp. nov., 'Lichenibacterium minor' gen. nov. sp. nov.</title>
        <authorList>
            <person name="Pankratov T."/>
        </authorList>
    </citation>
    <scope>NUCLEOTIDE SEQUENCE [LARGE SCALE GENOMIC DNA]</scope>
    <source>
        <strain evidence="1 2">RmlP026</strain>
    </source>
</reference>
<comment type="caution">
    <text evidence="1">The sequence shown here is derived from an EMBL/GenBank/DDBJ whole genome shotgun (WGS) entry which is preliminary data.</text>
</comment>
<gene>
    <name evidence="1" type="ORF">D3273_26575</name>
</gene>